<evidence type="ECO:0000313" key="12">
    <source>
        <dbReference type="Proteomes" id="UP001153620"/>
    </source>
</evidence>
<keyword evidence="5" id="KW-0391">Immunity</keyword>
<dbReference type="Gene3D" id="2.40.10.10">
    <property type="entry name" value="Trypsin-like serine proteases"/>
    <property type="match status" value="2"/>
</dbReference>
<dbReference type="AlphaFoldDB" id="A0A9N9WMT9"/>
<dbReference type="PROSITE" id="PS50240">
    <property type="entry name" value="TRYPSIN_DOM"/>
    <property type="match status" value="1"/>
</dbReference>
<proteinExistence type="inferred from homology"/>
<evidence type="ECO:0000256" key="9">
    <source>
        <dbReference type="SAM" id="SignalP"/>
    </source>
</evidence>
<keyword evidence="3" id="KW-0399">Innate immunity</keyword>
<dbReference type="InterPro" id="IPR001254">
    <property type="entry name" value="Trypsin_dom"/>
</dbReference>
<accession>A0A9N9WMT9</accession>
<feature type="chain" id="PRO_5040307913" description="Peptidase S1 domain-containing protein" evidence="9">
    <location>
        <begin position="22"/>
        <end position="386"/>
    </location>
</feature>
<comment type="subcellular location">
    <subcellularLocation>
        <location evidence="1">Secreted</location>
    </subcellularLocation>
</comment>
<name>A0A9N9WMT9_9DIPT</name>
<dbReference type="InterPro" id="IPR001314">
    <property type="entry name" value="Peptidase_S1A"/>
</dbReference>
<keyword evidence="7" id="KW-0325">Glycoprotein</keyword>
<organism evidence="11 12">
    <name type="scientific">Chironomus riparius</name>
    <dbReference type="NCBI Taxonomy" id="315576"/>
    <lineage>
        <taxon>Eukaryota</taxon>
        <taxon>Metazoa</taxon>
        <taxon>Ecdysozoa</taxon>
        <taxon>Arthropoda</taxon>
        <taxon>Hexapoda</taxon>
        <taxon>Insecta</taxon>
        <taxon>Pterygota</taxon>
        <taxon>Neoptera</taxon>
        <taxon>Endopterygota</taxon>
        <taxon>Diptera</taxon>
        <taxon>Nematocera</taxon>
        <taxon>Chironomoidea</taxon>
        <taxon>Chironomidae</taxon>
        <taxon>Chironominae</taxon>
        <taxon>Chironomus</taxon>
    </lineage>
</organism>
<evidence type="ECO:0000313" key="11">
    <source>
        <dbReference type="EMBL" id="CAG9797986.1"/>
    </source>
</evidence>
<feature type="signal peptide" evidence="9">
    <location>
        <begin position="1"/>
        <end position="21"/>
    </location>
</feature>
<dbReference type="GO" id="GO:0006508">
    <property type="term" value="P:proteolysis"/>
    <property type="evidence" value="ECO:0007669"/>
    <property type="project" value="InterPro"/>
</dbReference>
<evidence type="ECO:0000256" key="8">
    <source>
        <dbReference type="ARBA" id="ARBA00024195"/>
    </source>
</evidence>
<dbReference type="GO" id="GO:0045087">
    <property type="term" value="P:innate immune response"/>
    <property type="evidence" value="ECO:0007669"/>
    <property type="project" value="UniProtKB-KW"/>
</dbReference>
<evidence type="ECO:0000259" key="10">
    <source>
        <dbReference type="PROSITE" id="PS50240"/>
    </source>
</evidence>
<dbReference type="FunFam" id="2.40.10.10:FF:000028">
    <property type="entry name" value="Serine protease easter"/>
    <property type="match status" value="1"/>
</dbReference>
<dbReference type="Pfam" id="PF00089">
    <property type="entry name" value="Trypsin"/>
    <property type="match status" value="1"/>
</dbReference>
<feature type="domain" description="Peptidase S1" evidence="10">
    <location>
        <begin position="141"/>
        <end position="382"/>
    </location>
</feature>
<keyword evidence="4 9" id="KW-0732">Signal</keyword>
<sequence>MKSSIINIIFMFFAILNFASSDLPNGALCHLKNGTSGTCIEISGCPEIRNLLVTRAINRNQVTICNKLKRFLCCPLPPDVEEITYAPVFTNVNQENRISERKCKEYGEKVLQKVIVSSLVIHEEGHVTTTSKCQHKAVSLIIGGTEASKNEFPHQALLGYLNGISIEWNCGGSLVSTRFVLTAAHCFNHADFGRVKFVKLGMHNRVQNEDKTYTFGVEEYFRHPNYIKGAFNNDIGLLKLDGIVPLDEHILPICMPTKQHDDLKAMATGFGKTRHQQQSDVLIKVTLEKFNHSECQSSWGEDSTVRIDDQTMVCYGHHTENRDSCRVRLGGPLQVSNEERVHCTYTQIGIISFGPAKCAQIGIASGYVNVYHYLSWIEGIVWKDDE</sequence>
<dbReference type="PROSITE" id="PS00134">
    <property type="entry name" value="TRYPSIN_HIS"/>
    <property type="match status" value="1"/>
</dbReference>
<dbReference type="SMART" id="SM00020">
    <property type="entry name" value="Tryp_SPc"/>
    <property type="match status" value="1"/>
</dbReference>
<dbReference type="CDD" id="cd00190">
    <property type="entry name" value="Tryp_SPc"/>
    <property type="match status" value="1"/>
</dbReference>
<keyword evidence="2" id="KW-0964">Secreted</keyword>
<protein>
    <recommendedName>
        <fullName evidence="10">Peptidase S1 domain-containing protein</fullName>
    </recommendedName>
</protein>
<comment type="similarity">
    <text evidence="8">Belongs to the peptidase S1 family. CLIP subfamily.</text>
</comment>
<dbReference type="PANTHER" id="PTHR24253:SF176">
    <property type="entry name" value="CORIN, ISOFORM B"/>
    <property type="match status" value="1"/>
</dbReference>
<evidence type="ECO:0000256" key="6">
    <source>
        <dbReference type="ARBA" id="ARBA00023157"/>
    </source>
</evidence>
<evidence type="ECO:0000256" key="5">
    <source>
        <dbReference type="ARBA" id="ARBA00022859"/>
    </source>
</evidence>
<evidence type="ECO:0000256" key="2">
    <source>
        <dbReference type="ARBA" id="ARBA00022525"/>
    </source>
</evidence>
<evidence type="ECO:0000256" key="7">
    <source>
        <dbReference type="ARBA" id="ARBA00023180"/>
    </source>
</evidence>
<dbReference type="InterPro" id="IPR043504">
    <property type="entry name" value="Peptidase_S1_PA_chymotrypsin"/>
</dbReference>
<dbReference type="GO" id="GO:0005576">
    <property type="term" value="C:extracellular region"/>
    <property type="evidence" value="ECO:0007669"/>
    <property type="project" value="UniProtKB-SubCell"/>
</dbReference>
<dbReference type="PANTHER" id="PTHR24253">
    <property type="entry name" value="TRANSMEMBRANE PROTEASE SERINE"/>
    <property type="match status" value="1"/>
</dbReference>
<dbReference type="GO" id="GO:0004252">
    <property type="term" value="F:serine-type endopeptidase activity"/>
    <property type="evidence" value="ECO:0007669"/>
    <property type="project" value="InterPro"/>
</dbReference>
<evidence type="ECO:0000256" key="3">
    <source>
        <dbReference type="ARBA" id="ARBA00022588"/>
    </source>
</evidence>
<reference evidence="11" key="2">
    <citation type="submission" date="2022-10" db="EMBL/GenBank/DDBJ databases">
        <authorList>
            <consortium name="ENA_rothamsted_submissions"/>
            <consortium name="culmorum"/>
            <person name="King R."/>
        </authorList>
    </citation>
    <scope>NUCLEOTIDE SEQUENCE</scope>
</reference>
<gene>
    <name evidence="11" type="ORF">CHIRRI_LOCUS971</name>
</gene>
<dbReference type="InterPro" id="IPR009003">
    <property type="entry name" value="Peptidase_S1_PA"/>
</dbReference>
<evidence type="ECO:0000256" key="4">
    <source>
        <dbReference type="ARBA" id="ARBA00022729"/>
    </source>
</evidence>
<dbReference type="EMBL" id="OU895877">
    <property type="protein sequence ID" value="CAG9797986.1"/>
    <property type="molecule type" value="Genomic_DNA"/>
</dbReference>
<evidence type="ECO:0000256" key="1">
    <source>
        <dbReference type="ARBA" id="ARBA00004613"/>
    </source>
</evidence>
<keyword evidence="12" id="KW-1185">Reference proteome</keyword>
<dbReference type="SUPFAM" id="SSF50494">
    <property type="entry name" value="Trypsin-like serine proteases"/>
    <property type="match status" value="1"/>
</dbReference>
<dbReference type="Proteomes" id="UP001153620">
    <property type="component" value="Chromosome 1"/>
</dbReference>
<dbReference type="PRINTS" id="PR00722">
    <property type="entry name" value="CHYMOTRYPSIN"/>
</dbReference>
<reference evidence="11" key="1">
    <citation type="submission" date="2022-01" db="EMBL/GenBank/DDBJ databases">
        <authorList>
            <person name="King R."/>
        </authorList>
    </citation>
    <scope>NUCLEOTIDE SEQUENCE</scope>
</reference>
<keyword evidence="6" id="KW-1015">Disulfide bond</keyword>
<dbReference type="OrthoDB" id="6339452at2759"/>
<dbReference type="InterPro" id="IPR018114">
    <property type="entry name" value="TRYPSIN_HIS"/>
</dbReference>